<dbReference type="PANTHER" id="PTHR43519">
    <property type="entry name" value="ATP-DEPENDENT RNA HELICASE HRPB"/>
    <property type="match status" value="1"/>
</dbReference>
<keyword evidence="2" id="KW-0378">Hydrolase</keyword>
<dbReference type="SMART" id="SM00847">
    <property type="entry name" value="HA2"/>
    <property type="match status" value="1"/>
</dbReference>
<dbReference type="RefSeq" id="WP_235203298.1">
    <property type="nucleotide sequence ID" value="NZ_CP066776.1"/>
</dbReference>
<sequence>MSPSSLQPLPIDQIADQIVQLSRSMAKGECPARAVLQAPTGSGKSTRVGAMLVDGGAVNGDVLVLQPRRMAARMLARRVAYERGTKLGTEVGYQVRFDRVGGKDTRLWFVTEGILLRRLLASPELRGVGAVVFDEFHERHLDADLGIALLSQLQRTKRPDLQLWVMSATLDHISLDDWCPPEQRLESHGRTFPVEIEHVRHEPKVSVPVWMHAVAGLREMIANRQVEGDALVFMPGRYEITKTLAELKSAKWAKGMDLLPLYGDMRPEDQDAVLADTGRRKIVVATNVAETSLTIPGIRIVVDSGLARIADYDPKRGLNTLMVEPISRASADQRAGRAGRVAEGHCLRLWTAANHSARSAQLAPEIDRLDLSGAFLSLAAAGYGDLGALDWVEKPKAGRLEHAVETLVMLLAVEAEGEVMRITEVGRQMAAFPVHPRWARVLVDLAFAGLGDVGCRLVALAEGRGIWASKNGPDFNGRGGASEFVTADDDSDLLPMMRALDGAIARRFDMQWCRERGVHAGAAREAAELVRQLDRVVQGLVYDAEVVTPENEWDAVKRALLAAFPDHVAVKRSAGSLACSLGDGRSGKMKDGSLARKSSLVIAGEIAEISGRDVSVVLGMLSAVNEDDLQAVWPQRMRVTNEDRFDPRSKRVVRFAETRFGDLVLRSSAGDGADRLVAAEILAAKVMAGEMVLKNWNDRVEQWIARVQCVANHLSELGISPIDDEARQMIITEVCEGGYSQRDIKDRDVWTALRNWLSPEQRSAIDYYAPETIKLENGQTAKVRYSEAGVPEISMVLQRLYDIHRHPTIADGKVPVVVHILAPNQRPAQTTTDLGAFWTTSYEAVKKDLKGRYPKHEWR</sequence>
<evidence type="ECO:0000256" key="2">
    <source>
        <dbReference type="ARBA" id="ARBA00022801"/>
    </source>
</evidence>
<dbReference type="AlphaFoldDB" id="A0A6B3L8C6"/>
<dbReference type="InterPro" id="IPR010225">
    <property type="entry name" value="HrpB"/>
</dbReference>
<dbReference type="Pfam" id="PF08482">
    <property type="entry name" value="HrpB_C"/>
    <property type="match status" value="1"/>
</dbReference>
<name>A0A6B3L8C6_9BACT</name>
<dbReference type="InterPro" id="IPR001650">
    <property type="entry name" value="Helicase_C-like"/>
</dbReference>
<dbReference type="Pfam" id="PF00270">
    <property type="entry name" value="DEAD"/>
    <property type="match status" value="1"/>
</dbReference>
<dbReference type="InterPro" id="IPR011545">
    <property type="entry name" value="DEAD/DEAH_box_helicase_dom"/>
</dbReference>
<dbReference type="PANTHER" id="PTHR43519:SF1">
    <property type="entry name" value="ATP-DEPENDENT RNA HELICASE HRPB"/>
    <property type="match status" value="1"/>
</dbReference>
<reference evidence="5 6" key="1">
    <citation type="submission" date="2020-12" db="EMBL/GenBank/DDBJ databases">
        <title>Sulforoseuscoccus oceanibium gen. nov., sp. nov., a representative of the phylum Verrucomicrobia with special cytoplasmic membrane, and proposal of Sulforoseuscoccusaceae fam. nov.</title>
        <authorList>
            <person name="Xi F."/>
        </authorList>
    </citation>
    <scope>NUCLEOTIDE SEQUENCE [LARGE SCALE GENOMIC DNA]</scope>
    <source>
        <strain evidence="5 6">T37</strain>
    </source>
</reference>
<dbReference type="GO" id="GO:0003676">
    <property type="term" value="F:nucleic acid binding"/>
    <property type="evidence" value="ECO:0007669"/>
    <property type="project" value="InterPro"/>
</dbReference>
<dbReference type="PIRSF" id="PIRSF005496">
    <property type="entry name" value="ATP_hel_hrpB"/>
    <property type="match status" value="1"/>
</dbReference>
<evidence type="ECO:0000313" key="5">
    <source>
        <dbReference type="EMBL" id="QQL43685.1"/>
    </source>
</evidence>
<dbReference type="SMART" id="SM00487">
    <property type="entry name" value="DEXDc"/>
    <property type="match status" value="1"/>
</dbReference>
<dbReference type="Gene3D" id="1.20.120.1080">
    <property type="match status" value="1"/>
</dbReference>
<evidence type="ECO:0000256" key="1">
    <source>
        <dbReference type="ARBA" id="ARBA00022741"/>
    </source>
</evidence>
<dbReference type="KEGG" id="soa:G3M56_007170"/>
<proteinExistence type="predicted"/>
<dbReference type="CDD" id="cd17990">
    <property type="entry name" value="DEXHc_HrpB"/>
    <property type="match status" value="1"/>
</dbReference>
<dbReference type="InterPro" id="IPR013689">
    <property type="entry name" value="RNA_helicase_ATP-dep_HrpB_C"/>
</dbReference>
<dbReference type="InterPro" id="IPR049614">
    <property type="entry name" value="HrpB_DEXH"/>
</dbReference>
<evidence type="ECO:0000256" key="4">
    <source>
        <dbReference type="ARBA" id="ARBA00022840"/>
    </source>
</evidence>
<keyword evidence="1" id="KW-0547">Nucleotide-binding</keyword>
<accession>A0A6B3L8C6</accession>
<dbReference type="GO" id="GO:0016787">
    <property type="term" value="F:hydrolase activity"/>
    <property type="evidence" value="ECO:0007669"/>
    <property type="project" value="UniProtKB-KW"/>
</dbReference>
<dbReference type="PROSITE" id="PS51192">
    <property type="entry name" value="HELICASE_ATP_BIND_1"/>
    <property type="match status" value="1"/>
</dbReference>
<dbReference type="SMART" id="SM00490">
    <property type="entry name" value="HELICc"/>
    <property type="match status" value="1"/>
</dbReference>
<dbReference type="Pfam" id="PF00271">
    <property type="entry name" value="Helicase_C"/>
    <property type="match status" value="1"/>
</dbReference>
<dbReference type="InterPro" id="IPR007502">
    <property type="entry name" value="Helicase-assoc_dom"/>
</dbReference>
<dbReference type="PROSITE" id="PS51194">
    <property type="entry name" value="HELICASE_CTER"/>
    <property type="match status" value="1"/>
</dbReference>
<dbReference type="CDD" id="cd18791">
    <property type="entry name" value="SF2_C_RHA"/>
    <property type="match status" value="1"/>
</dbReference>
<dbReference type="InterPro" id="IPR027417">
    <property type="entry name" value="P-loop_NTPase"/>
</dbReference>
<keyword evidence="3" id="KW-0347">Helicase</keyword>
<dbReference type="GO" id="GO:0005524">
    <property type="term" value="F:ATP binding"/>
    <property type="evidence" value="ECO:0007669"/>
    <property type="project" value="UniProtKB-KW"/>
</dbReference>
<dbReference type="SUPFAM" id="SSF52540">
    <property type="entry name" value="P-loop containing nucleoside triphosphate hydrolases"/>
    <property type="match status" value="1"/>
</dbReference>
<dbReference type="Gene3D" id="3.40.50.300">
    <property type="entry name" value="P-loop containing nucleotide triphosphate hydrolases"/>
    <property type="match status" value="2"/>
</dbReference>
<protein>
    <submittedName>
        <fullName evidence="5">Uncharacterized protein</fullName>
    </submittedName>
</protein>
<organism evidence="5 6">
    <name type="scientific">Sulfuriroseicoccus oceanibius</name>
    <dbReference type="NCBI Taxonomy" id="2707525"/>
    <lineage>
        <taxon>Bacteria</taxon>
        <taxon>Pseudomonadati</taxon>
        <taxon>Verrucomicrobiota</taxon>
        <taxon>Verrucomicrobiia</taxon>
        <taxon>Verrucomicrobiales</taxon>
        <taxon>Verrucomicrobiaceae</taxon>
        <taxon>Sulfuriroseicoccus</taxon>
    </lineage>
</organism>
<gene>
    <name evidence="5" type="ORF">G3M56_007170</name>
</gene>
<dbReference type="Proteomes" id="UP000475117">
    <property type="component" value="Chromosome"/>
</dbReference>
<keyword evidence="6" id="KW-1185">Reference proteome</keyword>
<evidence type="ECO:0000256" key="3">
    <source>
        <dbReference type="ARBA" id="ARBA00022806"/>
    </source>
</evidence>
<evidence type="ECO:0000313" key="6">
    <source>
        <dbReference type="Proteomes" id="UP000475117"/>
    </source>
</evidence>
<dbReference type="GO" id="GO:0004386">
    <property type="term" value="F:helicase activity"/>
    <property type="evidence" value="ECO:0007669"/>
    <property type="project" value="UniProtKB-KW"/>
</dbReference>
<keyword evidence="4" id="KW-0067">ATP-binding</keyword>
<dbReference type="InterPro" id="IPR014001">
    <property type="entry name" value="Helicase_ATP-bd"/>
</dbReference>
<dbReference type="EMBL" id="CP066776">
    <property type="protein sequence ID" value="QQL43685.1"/>
    <property type="molecule type" value="Genomic_DNA"/>
</dbReference>